<keyword evidence="1" id="KW-0732">Signal</keyword>
<dbReference type="EMBL" id="OA564387">
    <property type="protein sequence ID" value="CAD7194100.1"/>
    <property type="molecule type" value="Genomic_DNA"/>
</dbReference>
<name>A0A7R8VBE5_TIMDO</name>
<organism evidence="2">
    <name type="scientific">Timema douglasi</name>
    <name type="common">Walking stick</name>
    <dbReference type="NCBI Taxonomy" id="61478"/>
    <lineage>
        <taxon>Eukaryota</taxon>
        <taxon>Metazoa</taxon>
        <taxon>Ecdysozoa</taxon>
        <taxon>Arthropoda</taxon>
        <taxon>Hexapoda</taxon>
        <taxon>Insecta</taxon>
        <taxon>Pterygota</taxon>
        <taxon>Neoptera</taxon>
        <taxon>Polyneoptera</taxon>
        <taxon>Phasmatodea</taxon>
        <taxon>Timematodea</taxon>
        <taxon>Timematoidea</taxon>
        <taxon>Timematidae</taxon>
        <taxon>Timema</taxon>
    </lineage>
</organism>
<dbReference type="AlphaFoldDB" id="A0A7R8VBE5"/>
<evidence type="ECO:0000256" key="1">
    <source>
        <dbReference type="SAM" id="SignalP"/>
    </source>
</evidence>
<evidence type="ECO:0000313" key="2">
    <source>
        <dbReference type="EMBL" id="CAD7194100.1"/>
    </source>
</evidence>
<gene>
    <name evidence="2" type="ORF">TDIB3V08_LOCUS535</name>
</gene>
<accession>A0A7R8VBE5</accession>
<feature type="signal peptide" evidence="1">
    <location>
        <begin position="1"/>
        <end position="17"/>
    </location>
</feature>
<proteinExistence type="predicted"/>
<sequence length="266" mass="29692">MTCVSLFLYFWLQELHSYFDMFQCISGIIFRAPVGFVFAVSSDPPLTSASGVPEESVGRSTLATSSLLPLDGPASAPQDWTGRRSWSQVTEKKTMKDLKIALRKKKLRKKDKDTWLGWLQLVLFLVKADKTRALPMLVLRGERGHANIIEYCDSAFDAEVGCISGAMIKQVIEHAVGFIKENCESMIIIACYRATLAVPASSPLVANEVSACPRTGYFEISEGNNRTDSRVSYFALSNDCQLVLLTSYFFERETWTRVTVSVKTTN</sequence>
<feature type="chain" id="PRO_5030975212" evidence="1">
    <location>
        <begin position="18"/>
        <end position="266"/>
    </location>
</feature>
<protein>
    <submittedName>
        <fullName evidence="2">Uncharacterized protein</fullName>
    </submittedName>
</protein>
<reference evidence="2" key="1">
    <citation type="submission" date="2020-11" db="EMBL/GenBank/DDBJ databases">
        <authorList>
            <person name="Tran Van P."/>
        </authorList>
    </citation>
    <scope>NUCLEOTIDE SEQUENCE</scope>
</reference>